<dbReference type="EMBL" id="RZGZ01000002">
    <property type="protein sequence ID" value="RUR01507.1"/>
    <property type="molecule type" value="Genomic_DNA"/>
</dbReference>
<keyword evidence="3" id="KW-1185">Reference proteome</keyword>
<gene>
    <name evidence="2" type="ORF">ELQ94_08425</name>
</gene>
<protein>
    <recommendedName>
        <fullName evidence="4">Nuclear transport factor 2 family protein</fullName>
    </recommendedName>
</protein>
<dbReference type="RefSeq" id="WP_127049105.1">
    <property type="nucleotide sequence ID" value="NZ_RZGZ01000002.1"/>
</dbReference>
<evidence type="ECO:0000256" key="1">
    <source>
        <dbReference type="SAM" id="SignalP"/>
    </source>
</evidence>
<accession>A0A433JTW0</accession>
<dbReference type="PROSITE" id="PS51257">
    <property type="entry name" value="PROKAR_LIPOPROTEIN"/>
    <property type="match status" value="1"/>
</dbReference>
<evidence type="ECO:0008006" key="4">
    <source>
        <dbReference type="Google" id="ProtNLM"/>
    </source>
</evidence>
<feature type="chain" id="PRO_5038948362" description="Nuclear transport factor 2 family protein" evidence="1">
    <location>
        <begin position="30"/>
        <end position="191"/>
    </location>
</feature>
<dbReference type="Proteomes" id="UP000274909">
    <property type="component" value="Unassembled WGS sequence"/>
</dbReference>
<dbReference type="AlphaFoldDB" id="A0A433JTW0"/>
<keyword evidence="1" id="KW-0732">Signal</keyword>
<sequence length="191" mass="20185">MGESRRTTRSVELIALCAGLLLSTAACTAADPASPSPTASVADADDAAEAAVLAEAIDAYTRYSAAFDVMLASFPGEADNDQLRATVTAEYWAVLEAEFDADQRTWRQDGSTVFDDVELIESSEDGDLQIVTARLCIDSTHVDLLDAAGAVVYPDRELRVPMEVTFERDDGQPLLVAGTSQTEGVSGCGVS</sequence>
<feature type="signal peptide" evidence="1">
    <location>
        <begin position="1"/>
        <end position="29"/>
    </location>
</feature>
<reference evidence="2 3" key="1">
    <citation type="submission" date="2018-12" db="EMBL/GenBank/DDBJ databases">
        <authorList>
            <person name="Li F."/>
        </authorList>
    </citation>
    <scope>NUCLEOTIDE SEQUENCE [LARGE SCALE GENOMIC DNA]</scope>
    <source>
        <strain evidence="2 3">EGI 6500705</strain>
    </source>
</reference>
<dbReference type="OrthoDB" id="5119803at2"/>
<evidence type="ECO:0000313" key="3">
    <source>
        <dbReference type="Proteomes" id="UP000274909"/>
    </source>
</evidence>
<proteinExistence type="predicted"/>
<organism evidence="2 3">
    <name type="scientific">Labedella endophytica</name>
    <dbReference type="NCBI Taxonomy" id="1523160"/>
    <lineage>
        <taxon>Bacteria</taxon>
        <taxon>Bacillati</taxon>
        <taxon>Actinomycetota</taxon>
        <taxon>Actinomycetes</taxon>
        <taxon>Micrococcales</taxon>
        <taxon>Microbacteriaceae</taxon>
        <taxon>Labedella</taxon>
    </lineage>
</organism>
<comment type="caution">
    <text evidence="2">The sequence shown here is derived from an EMBL/GenBank/DDBJ whole genome shotgun (WGS) entry which is preliminary data.</text>
</comment>
<evidence type="ECO:0000313" key="2">
    <source>
        <dbReference type="EMBL" id="RUR01507.1"/>
    </source>
</evidence>
<name>A0A433JTW0_9MICO</name>